<evidence type="ECO:0000313" key="3">
    <source>
        <dbReference type="Proteomes" id="UP001151760"/>
    </source>
</evidence>
<name>A0ABQ5IEA6_9ASTR</name>
<reference evidence="2" key="1">
    <citation type="journal article" date="2022" name="Int. J. Mol. Sci.">
        <title>Draft Genome of Tanacetum Coccineum: Genomic Comparison of Closely Related Tanacetum-Family Plants.</title>
        <authorList>
            <person name="Yamashiro T."/>
            <person name="Shiraishi A."/>
            <person name="Nakayama K."/>
            <person name="Satake H."/>
        </authorList>
    </citation>
    <scope>NUCLEOTIDE SEQUENCE</scope>
</reference>
<protein>
    <submittedName>
        <fullName evidence="2">Uncharacterized protein</fullName>
    </submittedName>
</protein>
<proteinExistence type="predicted"/>
<keyword evidence="3" id="KW-1185">Reference proteome</keyword>
<evidence type="ECO:0000256" key="1">
    <source>
        <dbReference type="SAM" id="MobiDB-lite"/>
    </source>
</evidence>
<sequence length="299" mass="33555">MFRDILYLPVETPENPFVEPANINTIETFMNRVGYQGVVDELIIADLMKKFPNIPKRLEEDYHSIKDDVPLVSVYTTGNVLVRGMLIPDALLTAEIRETDDFKEYETVFMKVAVLMNQPQPVVSTQGTNRNTPRAPRTPTVSASPQETKKRKQTAGESSSRRITIKRKKQSTPSIPPPGDDRERDAIAEATLLSLTLHKTALLAEAQENIAKVQEKLKEKKVVEIVKETNVDDTSAKKHNEVVMEKEVVDMSDKLADTVTPTTATSSKTPSTTTHQKKSFTAKTRRYQEVLPTCADEED</sequence>
<dbReference type="EMBL" id="BQNB010020679">
    <property type="protein sequence ID" value="GJT98484.1"/>
    <property type="molecule type" value="Genomic_DNA"/>
</dbReference>
<feature type="region of interest" description="Disordered" evidence="1">
    <location>
        <begin position="259"/>
        <end position="284"/>
    </location>
</feature>
<accession>A0ABQ5IEA6</accession>
<gene>
    <name evidence="2" type="ORF">Tco_1094002</name>
</gene>
<evidence type="ECO:0000313" key="2">
    <source>
        <dbReference type="EMBL" id="GJT98484.1"/>
    </source>
</evidence>
<comment type="caution">
    <text evidence="2">The sequence shown here is derived from an EMBL/GenBank/DDBJ whole genome shotgun (WGS) entry which is preliminary data.</text>
</comment>
<feature type="region of interest" description="Disordered" evidence="1">
    <location>
        <begin position="121"/>
        <end position="183"/>
    </location>
</feature>
<organism evidence="2 3">
    <name type="scientific">Tanacetum coccineum</name>
    <dbReference type="NCBI Taxonomy" id="301880"/>
    <lineage>
        <taxon>Eukaryota</taxon>
        <taxon>Viridiplantae</taxon>
        <taxon>Streptophyta</taxon>
        <taxon>Embryophyta</taxon>
        <taxon>Tracheophyta</taxon>
        <taxon>Spermatophyta</taxon>
        <taxon>Magnoliopsida</taxon>
        <taxon>eudicotyledons</taxon>
        <taxon>Gunneridae</taxon>
        <taxon>Pentapetalae</taxon>
        <taxon>asterids</taxon>
        <taxon>campanulids</taxon>
        <taxon>Asterales</taxon>
        <taxon>Asteraceae</taxon>
        <taxon>Asteroideae</taxon>
        <taxon>Anthemideae</taxon>
        <taxon>Anthemidinae</taxon>
        <taxon>Tanacetum</taxon>
    </lineage>
</organism>
<dbReference type="Proteomes" id="UP001151760">
    <property type="component" value="Unassembled WGS sequence"/>
</dbReference>
<feature type="compositionally biased region" description="Polar residues" evidence="1">
    <location>
        <begin position="121"/>
        <end position="132"/>
    </location>
</feature>
<reference evidence="2" key="2">
    <citation type="submission" date="2022-01" db="EMBL/GenBank/DDBJ databases">
        <authorList>
            <person name="Yamashiro T."/>
            <person name="Shiraishi A."/>
            <person name="Satake H."/>
            <person name="Nakayama K."/>
        </authorList>
    </citation>
    <scope>NUCLEOTIDE SEQUENCE</scope>
</reference>
<feature type="compositionally biased region" description="Low complexity" evidence="1">
    <location>
        <begin position="259"/>
        <end position="274"/>
    </location>
</feature>
<feature type="compositionally biased region" description="Basic residues" evidence="1">
    <location>
        <begin position="275"/>
        <end position="284"/>
    </location>
</feature>